<dbReference type="RefSeq" id="WP_204736200.1">
    <property type="nucleotide sequence ID" value="NZ_JACEXG010000001.1"/>
</dbReference>
<keyword evidence="2" id="KW-0547">Nucleotide-binding</keyword>
<gene>
    <name evidence="5" type="ORF">JVW63_01390</name>
</gene>
<dbReference type="InterPro" id="IPR011604">
    <property type="entry name" value="PDDEXK-like_dom_sf"/>
</dbReference>
<dbReference type="Gene3D" id="3.90.320.10">
    <property type="match status" value="1"/>
</dbReference>
<evidence type="ECO:0000256" key="2">
    <source>
        <dbReference type="ARBA" id="ARBA00022806"/>
    </source>
</evidence>
<comment type="caution">
    <text evidence="5">The sequence shown here is derived from an EMBL/GenBank/DDBJ whole genome shotgun (WGS) entry which is preliminary data.</text>
</comment>
<keyword evidence="2" id="KW-0347">Helicase</keyword>
<evidence type="ECO:0000259" key="4">
    <source>
        <dbReference type="Pfam" id="PF12705"/>
    </source>
</evidence>
<dbReference type="Pfam" id="PF12705">
    <property type="entry name" value="PDDEXK_1"/>
    <property type="match status" value="1"/>
</dbReference>
<dbReference type="EMBL" id="JAFFJS010000001">
    <property type="protein sequence ID" value="MBM9432366.1"/>
    <property type="molecule type" value="Genomic_DNA"/>
</dbReference>
<proteinExistence type="predicted"/>
<dbReference type="Proteomes" id="UP000705983">
    <property type="component" value="Unassembled WGS sequence"/>
</dbReference>
<evidence type="ECO:0000313" key="5">
    <source>
        <dbReference type="EMBL" id="MBM9432366.1"/>
    </source>
</evidence>
<keyword evidence="6" id="KW-1185">Reference proteome</keyword>
<keyword evidence="3" id="KW-0234">DNA repair</keyword>
<feature type="domain" description="PD-(D/E)XK endonuclease-like" evidence="4">
    <location>
        <begin position="31"/>
        <end position="153"/>
    </location>
</feature>
<evidence type="ECO:0000313" key="6">
    <source>
        <dbReference type="Proteomes" id="UP000705983"/>
    </source>
</evidence>
<evidence type="ECO:0000256" key="3">
    <source>
        <dbReference type="ARBA" id="ARBA00023204"/>
    </source>
</evidence>
<dbReference type="InterPro" id="IPR038726">
    <property type="entry name" value="PDDEXK_AddAB-type"/>
</dbReference>
<keyword evidence="2" id="KW-0378">Hydrolase</keyword>
<keyword evidence="1" id="KW-0227">DNA damage</keyword>
<organism evidence="5 6">
    <name type="scientific">Flaviflexus equikiangi</name>
    <dbReference type="NCBI Taxonomy" id="2758573"/>
    <lineage>
        <taxon>Bacteria</taxon>
        <taxon>Bacillati</taxon>
        <taxon>Actinomycetota</taxon>
        <taxon>Actinomycetes</taxon>
        <taxon>Actinomycetales</taxon>
        <taxon>Actinomycetaceae</taxon>
        <taxon>Flaviflexus</taxon>
    </lineage>
</organism>
<sequence>MKWKARMTAIGMAQRDDLILQARAADPDDKKTLGRIAEQAAEHAGSAQRATIGTELHALTERLDRGETLPHMGAWQADLDAYQRETSRAGLDPVEIETFTVNDSLKIGGTFDRVFEVGGRRFIGDLKTGSSLDWGTGTFAMQLAVYANSLRYDLTTGGRSSLDVSTDHAILIHLPAGTGKCEIYWLDIARGWASVSLAAAVREFRKIKRDTWLRPFQPIRLPTIEAKIQAATNIGDLTDIWADHHHEWTSDLTALAARKKASLQSANPNLTTLN</sequence>
<name>A0ABS2TCK6_9ACTO</name>
<evidence type="ECO:0000256" key="1">
    <source>
        <dbReference type="ARBA" id="ARBA00022763"/>
    </source>
</evidence>
<keyword evidence="2" id="KW-0067">ATP-binding</keyword>
<accession>A0ABS2TCK6</accession>
<protein>
    <submittedName>
        <fullName evidence="5">PD-(D/E)XK nuclease family protein</fullName>
    </submittedName>
</protein>
<reference evidence="6" key="1">
    <citation type="submission" date="2021-02" db="EMBL/GenBank/DDBJ databases">
        <title>Leucobacter sp. CX169.</title>
        <authorList>
            <person name="Cheng Y."/>
        </authorList>
    </citation>
    <scope>NUCLEOTIDE SEQUENCE [LARGE SCALE GENOMIC DNA]</scope>
    <source>
        <strain evidence="6">JY899</strain>
    </source>
</reference>